<feature type="coiled-coil region" evidence="1">
    <location>
        <begin position="265"/>
        <end position="292"/>
    </location>
</feature>
<keyword evidence="1" id="KW-0175">Coiled coil</keyword>
<evidence type="ECO:0000313" key="4">
    <source>
        <dbReference type="Proteomes" id="UP000597762"/>
    </source>
</evidence>
<protein>
    <submittedName>
        <fullName evidence="3">Uncharacterized protein</fullName>
    </submittedName>
</protein>
<evidence type="ECO:0000256" key="1">
    <source>
        <dbReference type="SAM" id="Coils"/>
    </source>
</evidence>
<dbReference type="EMBL" id="CAHIKZ030001046">
    <property type="protein sequence ID" value="CAE1250622.1"/>
    <property type="molecule type" value="Genomic_DNA"/>
</dbReference>
<comment type="caution">
    <text evidence="3">The sequence shown here is derived from an EMBL/GenBank/DDBJ whole genome shotgun (WGS) entry which is preliminary data.</text>
</comment>
<accession>A0A812BZX1</accession>
<sequence>MAEWKEQLQRRHQKSFKQKWNENDSRLNTEDKKSQSEIGSTSWQKYVSYRKDITKSPNAEFLPRLLMTPPAVHMDKILWKLLCDEVLADMIPRLVRNTLREVCEEYLETEVILSVIADFTAEIILEQDGYTLVNEVLNELYEECFLVDKILNPVMSDLLHEIAADTIEIEMEQQFFQDSKEVNRVTQQNLLDSFLFEELLNLWAQQGRLWTETEEQNRILDGFIMDALLNQLDKFQEAKTLLHGCVPFNKLHQRIVTDISLNVLLERLSNSLMEDERELDNFEQEHKAIQSTQETLILD</sequence>
<gene>
    <name evidence="3" type="ORF">SPHA_27207</name>
</gene>
<dbReference type="AlphaFoldDB" id="A0A812BZX1"/>
<name>A0A812BZX1_ACAPH</name>
<feature type="region of interest" description="Disordered" evidence="2">
    <location>
        <begin position="1"/>
        <end position="36"/>
    </location>
</feature>
<dbReference type="Proteomes" id="UP000597762">
    <property type="component" value="Unassembled WGS sequence"/>
</dbReference>
<organism evidence="3 4">
    <name type="scientific">Acanthosepion pharaonis</name>
    <name type="common">Pharaoh cuttlefish</name>
    <name type="synonym">Sepia pharaonis</name>
    <dbReference type="NCBI Taxonomy" id="158019"/>
    <lineage>
        <taxon>Eukaryota</taxon>
        <taxon>Metazoa</taxon>
        <taxon>Spiralia</taxon>
        <taxon>Lophotrochozoa</taxon>
        <taxon>Mollusca</taxon>
        <taxon>Cephalopoda</taxon>
        <taxon>Coleoidea</taxon>
        <taxon>Decapodiformes</taxon>
        <taxon>Sepiida</taxon>
        <taxon>Sepiina</taxon>
        <taxon>Sepiidae</taxon>
        <taxon>Acanthosepion</taxon>
    </lineage>
</organism>
<dbReference type="OrthoDB" id="10016177at2759"/>
<evidence type="ECO:0000256" key="2">
    <source>
        <dbReference type="SAM" id="MobiDB-lite"/>
    </source>
</evidence>
<keyword evidence="4" id="KW-1185">Reference proteome</keyword>
<evidence type="ECO:0000313" key="3">
    <source>
        <dbReference type="EMBL" id="CAE1250622.1"/>
    </source>
</evidence>
<feature type="compositionally biased region" description="Basic and acidic residues" evidence="2">
    <location>
        <begin position="19"/>
        <end position="35"/>
    </location>
</feature>
<proteinExistence type="predicted"/>
<reference evidence="3" key="1">
    <citation type="submission" date="2021-01" db="EMBL/GenBank/DDBJ databases">
        <authorList>
            <person name="Li R."/>
            <person name="Bekaert M."/>
        </authorList>
    </citation>
    <scope>NUCLEOTIDE SEQUENCE</scope>
    <source>
        <strain evidence="3">Farmed</strain>
    </source>
</reference>